<dbReference type="GO" id="GO:0006508">
    <property type="term" value="P:proteolysis"/>
    <property type="evidence" value="ECO:0007669"/>
    <property type="project" value="UniProtKB-KW"/>
</dbReference>
<evidence type="ECO:0000259" key="5">
    <source>
        <dbReference type="PROSITE" id="PS51935"/>
    </source>
</evidence>
<accession>K0B285</accession>
<evidence type="ECO:0000256" key="3">
    <source>
        <dbReference type="ARBA" id="ARBA00022801"/>
    </source>
</evidence>
<organism evidence="6 7">
    <name type="scientific">Gottschalkia acidurici (strain ATCC 7906 / DSM 604 / BCRC 14475 / CIP 104303 / KCTC 5404 / NCIMB 10678 / 9a)</name>
    <name type="common">Clostridium acidurici</name>
    <dbReference type="NCBI Taxonomy" id="1128398"/>
    <lineage>
        <taxon>Bacteria</taxon>
        <taxon>Bacillati</taxon>
        <taxon>Bacillota</taxon>
        <taxon>Tissierellia</taxon>
        <taxon>Tissierellales</taxon>
        <taxon>Gottschalkiaceae</taxon>
        <taxon>Gottschalkia</taxon>
    </lineage>
</organism>
<protein>
    <submittedName>
        <fullName evidence="6">NLP/P60 domain-containing protein</fullName>
    </submittedName>
</protein>
<evidence type="ECO:0000256" key="4">
    <source>
        <dbReference type="ARBA" id="ARBA00022807"/>
    </source>
</evidence>
<proteinExistence type="inferred from homology"/>
<dbReference type="AlphaFoldDB" id="K0B285"/>
<reference evidence="6 7" key="1">
    <citation type="journal article" date="2012" name="PLoS ONE">
        <title>The purine-utilizing bacterium Clostridium acidurici 9a: a genome-guided metabolic reconsideration.</title>
        <authorList>
            <person name="Hartwich K."/>
            <person name="Poehlein A."/>
            <person name="Daniel R."/>
        </authorList>
    </citation>
    <scope>NUCLEOTIDE SEQUENCE [LARGE SCALE GENOMIC DNA]</scope>
    <source>
        <strain evidence="7">ATCC 7906 / DSM 604 / BCRC 14475 / CIP 104303 / KCTC 5404 / NCIMB 10678 / 9a</strain>
    </source>
</reference>
<dbReference type="Gene3D" id="3.90.1720.10">
    <property type="entry name" value="endopeptidase domain like (from Nostoc punctiforme)"/>
    <property type="match status" value="1"/>
</dbReference>
<dbReference type="GO" id="GO:0008234">
    <property type="term" value="F:cysteine-type peptidase activity"/>
    <property type="evidence" value="ECO:0007669"/>
    <property type="project" value="UniProtKB-KW"/>
</dbReference>
<name>K0B285_GOTA9</name>
<dbReference type="SUPFAM" id="SSF54001">
    <property type="entry name" value="Cysteine proteinases"/>
    <property type="match status" value="1"/>
</dbReference>
<dbReference type="eggNOG" id="COG0791">
    <property type="taxonomic scope" value="Bacteria"/>
</dbReference>
<gene>
    <name evidence="6" type="ordered locus">Curi_c22240</name>
</gene>
<evidence type="ECO:0000313" key="6">
    <source>
        <dbReference type="EMBL" id="AFS79227.1"/>
    </source>
</evidence>
<evidence type="ECO:0000256" key="1">
    <source>
        <dbReference type="ARBA" id="ARBA00007074"/>
    </source>
</evidence>
<dbReference type="InterPro" id="IPR000064">
    <property type="entry name" value="NLP_P60_dom"/>
</dbReference>
<keyword evidence="2" id="KW-0645">Protease</keyword>
<keyword evidence="4" id="KW-0788">Thiol protease</keyword>
<dbReference type="Proteomes" id="UP000006094">
    <property type="component" value="Chromosome"/>
</dbReference>
<sequence>MTGGDILNKKINQIINKLKGARFVHNGRSIEEGIDCLGFLILFYKEFGVELPSDDGQYVDKEWYLEDPDRYVRGIKNLGYKEVSLEELKPLDLIYFVINHDVITHTGIKLNDNFLFI</sequence>
<dbReference type="InterPro" id="IPR038765">
    <property type="entry name" value="Papain-like_cys_pep_sf"/>
</dbReference>
<evidence type="ECO:0000256" key="2">
    <source>
        <dbReference type="ARBA" id="ARBA00022670"/>
    </source>
</evidence>
<keyword evidence="7" id="KW-1185">Reference proteome</keyword>
<dbReference type="Pfam" id="PF00877">
    <property type="entry name" value="NLPC_P60"/>
    <property type="match status" value="1"/>
</dbReference>
<comment type="similarity">
    <text evidence="1">Belongs to the peptidase C40 family.</text>
</comment>
<evidence type="ECO:0000313" key="7">
    <source>
        <dbReference type="Proteomes" id="UP000006094"/>
    </source>
</evidence>
<keyword evidence="3" id="KW-0378">Hydrolase</keyword>
<dbReference type="PROSITE" id="PS51935">
    <property type="entry name" value="NLPC_P60"/>
    <property type="match status" value="1"/>
</dbReference>
<dbReference type="KEGG" id="cad:Curi_c22240"/>
<dbReference type="HOGENOM" id="CLU_151252_0_0_9"/>
<dbReference type="EMBL" id="CP003326">
    <property type="protein sequence ID" value="AFS79227.1"/>
    <property type="molecule type" value="Genomic_DNA"/>
</dbReference>
<feature type="domain" description="NlpC/P60" evidence="5">
    <location>
        <begin position="4"/>
        <end position="117"/>
    </location>
</feature>